<dbReference type="Pfam" id="PF00035">
    <property type="entry name" value="dsrm"/>
    <property type="match status" value="2"/>
</dbReference>
<reference evidence="5" key="1">
    <citation type="submission" date="2022-01" db="UniProtKB">
        <authorList>
            <consortium name="EnsemblMetazoa"/>
        </authorList>
    </citation>
    <scope>IDENTIFICATION</scope>
</reference>
<evidence type="ECO:0000256" key="2">
    <source>
        <dbReference type="PROSITE-ProRule" id="PRU00266"/>
    </source>
</evidence>
<dbReference type="FunFam" id="3.30.160.20:FF:000007">
    <property type="entry name" value="Double-stranded RNA-binding protein Staufen homolog 1"/>
    <property type="match status" value="1"/>
</dbReference>
<dbReference type="OrthoDB" id="5961559at2759"/>
<evidence type="ECO:0000259" key="4">
    <source>
        <dbReference type="PROSITE" id="PS50137"/>
    </source>
</evidence>
<accession>A0A8I6RHM5</accession>
<keyword evidence="1 2" id="KW-0694">RNA-binding</keyword>
<dbReference type="GO" id="GO:0035197">
    <property type="term" value="F:siRNA binding"/>
    <property type="evidence" value="ECO:0007669"/>
    <property type="project" value="TreeGrafter"/>
</dbReference>
<dbReference type="EnsemblMetazoa" id="XM_014389719.2">
    <property type="protein sequence ID" value="XP_014245205.1"/>
    <property type="gene ID" value="LOC106664224"/>
</dbReference>
<organism evidence="5 6">
    <name type="scientific">Cimex lectularius</name>
    <name type="common">Bed bug</name>
    <name type="synonym">Acanthia lectularia</name>
    <dbReference type="NCBI Taxonomy" id="79782"/>
    <lineage>
        <taxon>Eukaryota</taxon>
        <taxon>Metazoa</taxon>
        <taxon>Ecdysozoa</taxon>
        <taxon>Arthropoda</taxon>
        <taxon>Hexapoda</taxon>
        <taxon>Insecta</taxon>
        <taxon>Pterygota</taxon>
        <taxon>Neoptera</taxon>
        <taxon>Paraneoptera</taxon>
        <taxon>Hemiptera</taxon>
        <taxon>Heteroptera</taxon>
        <taxon>Panheteroptera</taxon>
        <taxon>Cimicomorpha</taxon>
        <taxon>Cimicidae</taxon>
        <taxon>Cimex</taxon>
    </lineage>
</organism>
<feature type="domain" description="DRBM" evidence="4">
    <location>
        <begin position="12"/>
        <end position="79"/>
    </location>
</feature>
<dbReference type="PROSITE" id="PS50137">
    <property type="entry name" value="DS_RBD"/>
    <property type="match status" value="2"/>
</dbReference>
<dbReference type="RefSeq" id="XP_014245204.1">
    <property type="nucleotide sequence ID" value="XM_014389718.2"/>
</dbReference>
<dbReference type="KEGG" id="clec:106664224"/>
<dbReference type="GO" id="GO:0005634">
    <property type="term" value="C:nucleus"/>
    <property type="evidence" value="ECO:0007669"/>
    <property type="project" value="TreeGrafter"/>
</dbReference>
<dbReference type="AlphaFoldDB" id="A0A8I6RHM5"/>
<dbReference type="GeneID" id="106664224"/>
<sequence length="495" mass="56233">MKEEIVSPNTRTPVSILQETLLKQHITPCFNTVFNGTGNEGTFFKIEVRAGDKTEFGVGRSKKEAKHNAAKNMLRIMSEEDSKIGKLISSEPVINLSSTDTISENSVGLLCNFCNKKQIAPPVITLEREEGPSHAKMFVMICKVLSFTSHGKSFKKKIAKQKAAQAMLAILNKNFGDDDTSEENQTNGEAKGKEDQDVDTSKGKCQEEETTCNKIPKLEGKEVDSLDTSKTPICEKRKFQEETTCIKKAKLYENVEDSLNTTKSQSLENGKLQEETICKKEKLDIPNDEMNEFLQYVENELKLLDSEEKRNMAKEMIKKIFNSLNEKENGDSSELTIEEKFAAVNKVVIKLLKEKNIELWKCRKAIVQVPIADHYKILCSEPFANKSQTLTSLKNRYKAEEIALLDNLQETFKTIMEDYCWTYSFKNLVPENDSSQQDDQKREIFISLDVKSVPPWSFVENGNTEDEVKKKLIATAMNFLYEMTSKNHGAIFQDL</sequence>
<dbReference type="SMART" id="SM00358">
    <property type="entry name" value="DSRM"/>
    <property type="match status" value="2"/>
</dbReference>
<dbReference type="GO" id="GO:0016442">
    <property type="term" value="C:RISC complex"/>
    <property type="evidence" value="ECO:0007669"/>
    <property type="project" value="TreeGrafter"/>
</dbReference>
<dbReference type="RefSeq" id="XP_014245205.1">
    <property type="nucleotide sequence ID" value="XM_014389719.2"/>
</dbReference>
<dbReference type="GO" id="GO:0030422">
    <property type="term" value="P:siRNA processing"/>
    <property type="evidence" value="ECO:0007669"/>
    <property type="project" value="TreeGrafter"/>
</dbReference>
<feature type="compositionally biased region" description="Basic and acidic residues" evidence="3">
    <location>
        <begin position="190"/>
        <end position="206"/>
    </location>
</feature>
<protein>
    <recommendedName>
        <fullName evidence="4">DRBM domain-containing protein</fullName>
    </recommendedName>
</protein>
<dbReference type="SUPFAM" id="SSF54768">
    <property type="entry name" value="dsRNA-binding domain-like"/>
    <property type="match status" value="2"/>
</dbReference>
<dbReference type="Proteomes" id="UP000494040">
    <property type="component" value="Unassembled WGS sequence"/>
</dbReference>
<dbReference type="Gene3D" id="3.30.160.20">
    <property type="match status" value="2"/>
</dbReference>
<dbReference type="GO" id="GO:0003725">
    <property type="term" value="F:double-stranded RNA binding"/>
    <property type="evidence" value="ECO:0007669"/>
    <property type="project" value="TreeGrafter"/>
</dbReference>
<dbReference type="GO" id="GO:0005737">
    <property type="term" value="C:cytoplasm"/>
    <property type="evidence" value="ECO:0007669"/>
    <property type="project" value="TreeGrafter"/>
</dbReference>
<feature type="domain" description="DRBM" evidence="4">
    <location>
        <begin position="105"/>
        <end position="173"/>
    </location>
</feature>
<evidence type="ECO:0000256" key="3">
    <source>
        <dbReference type="SAM" id="MobiDB-lite"/>
    </source>
</evidence>
<evidence type="ECO:0000256" key="1">
    <source>
        <dbReference type="ARBA" id="ARBA00022884"/>
    </source>
</evidence>
<proteinExistence type="predicted"/>
<feature type="region of interest" description="Disordered" evidence="3">
    <location>
        <begin position="175"/>
        <end position="206"/>
    </location>
</feature>
<keyword evidence="6" id="KW-1185">Reference proteome</keyword>
<evidence type="ECO:0000313" key="5">
    <source>
        <dbReference type="EnsemblMetazoa" id="XP_014245205.1"/>
    </source>
</evidence>
<dbReference type="InterPro" id="IPR051247">
    <property type="entry name" value="RLC_Component"/>
</dbReference>
<dbReference type="InterPro" id="IPR014720">
    <property type="entry name" value="dsRBD_dom"/>
</dbReference>
<dbReference type="GO" id="GO:0070578">
    <property type="term" value="C:RISC-loading complex"/>
    <property type="evidence" value="ECO:0007669"/>
    <property type="project" value="TreeGrafter"/>
</dbReference>
<dbReference type="EnsemblMetazoa" id="XM_014389718.2">
    <property type="protein sequence ID" value="XP_014245204.1"/>
    <property type="gene ID" value="LOC106664224"/>
</dbReference>
<dbReference type="GO" id="GO:0070920">
    <property type="term" value="P:regulation of regulatory ncRNA processing"/>
    <property type="evidence" value="ECO:0007669"/>
    <property type="project" value="TreeGrafter"/>
</dbReference>
<dbReference type="PANTHER" id="PTHR46205">
    <property type="entry name" value="LOQUACIOUS, ISOFORM B"/>
    <property type="match status" value="1"/>
</dbReference>
<evidence type="ECO:0000313" key="6">
    <source>
        <dbReference type="Proteomes" id="UP000494040"/>
    </source>
</evidence>
<dbReference type="PANTHER" id="PTHR46205:SF3">
    <property type="entry name" value="LOQUACIOUS, ISOFORM B"/>
    <property type="match status" value="1"/>
</dbReference>
<name>A0A8I6RHM5_CIMLE</name>